<dbReference type="EMBL" id="LR796623">
    <property type="protein sequence ID" value="CAB4154754.1"/>
    <property type="molecule type" value="Genomic_DNA"/>
</dbReference>
<protein>
    <submittedName>
        <fullName evidence="1">Uncharacterized protein</fullName>
    </submittedName>
</protein>
<name>A0A6J5NH75_9CAUD</name>
<reference evidence="1" key="1">
    <citation type="submission" date="2020-04" db="EMBL/GenBank/DDBJ databases">
        <authorList>
            <person name="Chiriac C."/>
            <person name="Salcher M."/>
            <person name="Ghai R."/>
            <person name="Kavagutti S V."/>
        </authorList>
    </citation>
    <scope>NUCLEOTIDE SEQUENCE</scope>
</reference>
<proteinExistence type="predicted"/>
<evidence type="ECO:0000313" key="1">
    <source>
        <dbReference type="EMBL" id="CAB4154754.1"/>
    </source>
</evidence>
<gene>
    <name evidence="1" type="ORF">UFOVP650_31</name>
</gene>
<sequence length="150" mass="16940">MTFDDDVLAFAQALTALMPNTRHWTDNPAAVVVAVRLTLRLQDRAMAPMQVAEAWVAAFELDKRVRALEASIGRGAWHSIGELDLRPAERMVCEFKADTLPDITYGFYDPSNGWEFVTAAGQSFRKHMLGKTTLGFMSQLKFSQFRRLDQ</sequence>
<accession>A0A6J5NH75</accession>
<organism evidence="1">
    <name type="scientific">uncultured Caudovirales phage</name>
    <dbReference type="NCBI Taxonomy" id="2100421"/>
    <lineage>
        <taxon>Viruses</taxon>
        <taxon>Duplodnaviria</taxon>
        <taxon>Heunggongvirae</taxon>
        <taxon>Uroviricota</taxon>
        <taxon>Caudoviricetes</taxon>
        <taxon>Peduoviridae</taxon>
        <taxon>Maltschvirus</taxon>
        <taxon>Maltschvirus maltsch</taxon>
    </lineage>
</organism>